<dbReference type="FunCoup" id="A0A146G8L3">
    <property type="interactions" value="241"/>
</dbReference>
<dbReference type="SUPFAM" id="SSF103473">
    <property type="entry name" value="MFS general substrate transporter"/>
    <property type="match status" value="1"/>
</dbReference>
<feature type="domain" description="Major facilitator superfamily (MFS) profile" evidence="9">
    <location>
        <begin position="18"/>
        <end position="466"/>
    </location>
</feature>
<dbReference type="PANTHER" id="PTHR48020:SF12">
    <property type="entry name" value="PROTON MYO-INOSITOL COTRANSPORTER"/>
    <property type="match status" value="1"/>
</dbReference>
<dbReference type="PRINTS" id="PR00171">
    <property type="entry name" value="SUGRTRNSPORT"/>
</dbReference>
<feature type="transmembrane region" description="Helical" evidence="8">
    <location>
        <begin position="259"/>
        <end position="282"/>
    </location>
</feature>
<dbReference type="EMBL" id="BDCO01000002">
    <property type="protein sequence ID" value="GAT33234.1"/>
    <property type="molecule type" value="Genomic_DNA"/>
</dbReference>
<evidence type="ECO:0000256" key="1">
    <source>
        <dbReference type="ARBA" id="ARBA00004141"/>
    </source>
</evidence>
<evidence type="ECO:0000256" key="7">
    <source>
        <dbReference type="RuleBase" id="RU003346"/>
    </source>
</evidence>
<dbReference type="InterPro" id="IPR005829">
    <property type="entry name" value="Sugar_transporter_CS"/>
</dbReference>
<comment type="caution">
    <text evidence="10">The sequence shown here is derived from an EMBL/GenBank/DDBJ whole genome shotgun (WGS) entry which is preliminary data.</text>
</comment>
<feature type="transmembrane region" description="Helical" evidence="8">
    <location>
        <begin position="421"/>
        <end position="438"/>
    </location>
</feature>
<keyword evidence="4 8" id="KW-0812">Transmembrane</keyword>
<keyword evidence="11" id="KW-1185">Reference proteome</keyword>
<dbReference type="OrthoDB" id="9783823at2"/>
<feature type="transmembrane region" description="Helical" evidence="8">
    <location>
        <begin position="109"/>
        <end position="130"/>
    </location>
</feature>
<dbReference type="PROSITE" id="PS00217">
    <property type="entry name" value="SUGAR_TRANSPORT_2"/>
    <property type="match status" value="1"/>
</dbReference>
<feature type="transmembrane region" description="Helical" evidence="8">
    <location>
        <begin position="373"/>
        <end position="400"/>
    </location>
</feature>
<name>A0A146G8L3_TERSA</name>
<keyword evidence="6 8" id="KW-0472">Membrane</keyword>
<organism evidence="10 11">
    <name type="scientific">Terrimicrobium sacchariphilum</name>
    <dbReference type="NCBI Taxonomy" id="690879"/>
    <lineage>
        <taxon>Bacteria</taxon>
        <taxon>Pseudomonadati</taxon>
        <taxon>Verrucomicrobiota</taxon>
        <taxon>Terrimicrobiia</taxon>
        <taxon>Terrimicrobiales</taxon>
        <taxon>Terrimicrobiaceae</taxon>
        <taxon>Terrimicrobium</taxon>
    </lineage>
</organism>
<feature type="transmembrane region" description="Helical" evidence="8">
    <location>
        <begin position="84"/>
        <end position="103"/>
    </location>
</feature>
<feature type="transmembrane region" description="Helical" evidence="8">
    <location>
        <begin position="298"/>
        <end position="319"/>
    </location>
</feature>
<dbReference type="PROSITE" id="PS00216">
    <property type="entry name" value="SUGAR_TRANSPORT_1"/>
    <property type="match status" value="1"/>
</dbReference>
<reference evidence="11" key="1">
    <citation type="journal article" date="2017" name="Genome Announc.">
        <title>Draft Genome Sequence of Terrimicrobium sacchariphilum NM-5T, a Facultative Anaerobic Soil Bacterium of the Class Spartobacteria.</title>
        <authorList>
            <person name="Qiu Y.L."/>
            <person name="Tourlousse D.M."/>
            <person name="Matsuura N."/>
            <person name="Ohashi A."/>
            <person name="Sekiguchi Y."/>
        </authorList>
    </citation>
    <scope>NUCLEOTIDE SEQUENCE [LARGE SCALE GENOMIC DNA]</scope>
    <source>
        <strain evidence="11">NM-5</strain>
    </source>
</reference>
<protein>
    <submittedName>
        <fullName evidence="10">MFS transporter, SP family</fullName>
    </submittedName>
</protein>
<evidence type="ECO:0000256" key="6">
    <source>
        <dbReference type="ARBA" id="ARBA00023136"/>
    </source>
</evidence>
<evidence type="ECO:0000256" key="2">
    <source>
        <dbReference type="ARBA" id="ARBA00010992"/>
    </source>
</evidence>
<dbReference type="InParanoid" id="A0A146G8L3"/>
<dbReference type="InterPro" id="IPR036259">
    <property type="entry name" value="MFS_trans_sf"/>
</dbReference>
<feature type="transmembrane region" description="Helical" evidence="8">
    <location>
        <begin position="326"/>
        <end position="348"/>
    </location>
</feature>
<comment type="subcellular location">
    <subcellularLocation>
        <location evidence="1">Membrane</location>
        <topology evidence="1">Multi-pass membrane protein</topology>
    </subcellularLocation>
</comment>
<evidence type="ECO:0000256" key="3">
    <source>
        <dbReference type="ARBA" id="ARBA00022448"/>
    </source>
</evidence>
<feature type="transmembrane region" description="Helical" evidence="8">
    <location>
        <begin position="180"/>
        <end position="199"/>
    </location>
</feature>
<dbReference type="InterPro" id="IPR003663">
    <property type="entry name" value="Sugar/inositol_transpt"/>
</dbReference>
<dbReference type="GO" id="GO:0022857">
    <property type="term" value="F:transmembrane transporter activity"/>
    <property type="evidence" value="ECO:0007669"/>
    <property type="project" value="InterPro"/>
</dbReference>
<dbReference type="InterPro" id="IPR020846">
    <property type="entry name" value="MFS_dom"/>
</dbReference>
<evidence type="ECO:0000256" key="4">
    <source>
        <dbReference type="ARBA" id="ARBA00022692"/>
    </source>
</evidence>
<dbReference type="STRING" id="690879.TSACC_21645"/>
<dbReference type="GO" id="GO:0016020">
    <property type="term" value="C:membrane"/>
    <property type="evidence" value="ECO:0007669"/>
    <property type="project" value="UniProtKB-SubCell"/>
</dbReference>
<evidence type="ECO:0000259" key="9">
    <source>
        <dbReference type="PROSITE" id="PS50850"/>
    </source>
</evidence>
<dbReference type="FunFam" id="1.20.1250.20:FF:000134">
    <property type="entry name" value="MFS sugar transporter protein"/>
    <property type="match status" value="1"/>
</dbReference>
<comment type="similarity">
    <text evidence="2 7">Belongs to the major facilitator superfamily. Sugar transporter (TC 2.A.1.1) family.</text>
</comment>
<feature type="transmembrane region" description="Helical" evidence="8">
    <location>
        <begin position="444"/>
        <end position="462"/>
    </location>
</feature>
<dbReference type="InterPro" id="IPR050814">
    <property type="entry name" value="Myo-inositol_Transporter"/>
</dbReference>
<feature type="transmembrane region" description="Helical" evidence="8">
    <location>
        <begin position="56"/>
        <end position="77"/>
    </location>
</feature>
<proteinExistence type="inferred from homology"/>
<keyword evidence="3 7" id="KW-0813">Transport</keyword>
<feature type="transmembrane region" description="Helical" evidence="8">
    <location>
        <begin position="142"/>
        <end position="160"/>
    </location>
</feature>
<accession>A0A146G8L3</accession>
<dbReference type="Gene3D" id="1.20.1250.20">
    <property type="entry name" value="MFS general substrate transporter like domains"/>
    <property type="match status" value="1"/>
</dbReference>
<evidence type="ECO:0000313" key="11">
    <source>
        <dbReference type="Proteomes" id="UP000076023"/>
    </source>
</evidence>
<evidence type="ECO:0000256" key="8">
    <source>
        <dbReference type="SAM" id="Phobius"/>
    </source>
</evidence>
<evidence type="ECO:0000313" key="10">
    <source>
        <dbReference type="EMBL" id="GAT33234.1"/>
    </source>
</evidence>
<evidence type="ECO:0000256" key="5">
    <source>
        <dbReference type="ARBA" id="ARBA00022989"/>
    </source>
</evidence>
<dbReference type="NCBIfam" id="TIGR00879">
    <property type="entry name" value="SP"/>
    <property type="match status" value="1"/>
</dbReference>
<gene>
    <name evidence="10" type="ORF">TSACC_21645</name>
</gene>
<dbReference type="InterPro" id="IPR005828">
    <property type="entry name" value="MFS_sugar_transport-like"/>
</dbReference>
<keyword evidence="5 8" id="KW-1133">Transmembrane helix</keyword>
<sequence length="488" mass="52738">MTSSPTPSRRTQPIVYFIGFTAALAGLLFGLDVGVISGAEGFIKKDFDLTDRLIEFIVSSLLWGAAVGALGSGILSSHLGRRKTILISAVIFIIGSLLCAYAPNEHVLIGARFLLGLAVGVASFTAPLYLSEISPQIVRGSMISMYQLMITIGIVLAFLSNTWLATYATFDGVTGGHWRVMLGVIAIPAAVMFAGVYFLPESPRWLFLKGFQEKAKDVFRKMKLDEAEIAAEVQEIEDSVKVKQNGFQLFMQNGNFRRAIALGVGLQIIQQLTGINVIMYYAPRIFGMAGFESTNEQMWGTVIVGVTNVLATFIAIAFVDRLGRKPIMYAGFVTMGVALLTVGGLFAIGGQSHTAPNAAGVMETVTVLTNPDLAYPAIFALLVFIVGFAMSAGPIIWVLCSEIYPLAGRDLGVTFSTGTNWIVNAIVGMTFLTLINNFGPGNTFLLYGGMNVLFIIFFLFFVPETKGVSLEKIERNLLSGLPLRKIGR</sequence>
<dbReference type="PROSITE" id="PS50850">
    <property type="entry name" value="MFS"/>
    <property type="match status" value="1"/>
</dbReference>
<dbReference type="Proteomes" id="UP000076023">
    <property type="component" value="Unassembled WGS sequence"/>
</dbReference>
<dbReference type="Pfam" id="PF00083">
    <property type="entry name" value="Sugar_tr"/>
    <property type="match status" value="1"/>
</dbReference>
<dbReference type="AlphaFoldDB" id="A0A146G8L3"/>
<dbReference type="RefSeq" id="WP_075078992.1">
    <property type="nucleotide sequence ID" value="NZ_BDCO01000002.1"/>
</dbReference>
<dbReference type="PANTHER" id="PTHR48020">
    <property type="entry name" value="PROTON MYO-INOSITOL COTRANSPORTER"/>
    <property type="match status" value="1"/>
</dbReference>
<feature type="transmembrane region" description="Helical" evidence="8">
    <location>
        <begin position="14"/>
        <end position="36"/>
    </location>
</feature>